<feature type="binding site" evidence="6">
    <location>
        <position position="518"/>
    </location>
    <ligand>
        <name>Zn(2+)</name>
        <dbReference type="ChEBI" id="CHEBI:29105"/>
    </ligand>
</feature>
<keyword evidence="1 6" id="KW-0813">Transport</keyword>
<feature type="binding site" evidence="6">
    <location>
        <position position="334"/>
    </location>
    <ligand>
        <name>Zn(2+)</name>
        <dbReference type="ChEBI" id="CHEBI:29105"/>
    </ligand>
</feature>
<dbReference type="Pfam" id="PF10070">
    <property type="entry name" value="DabA"/>
    <property type="match status" value="1"/>
</dbReference>
<evidence type="ECO:0000256" key="3">
    <source>
        <dbReference type="ARBA" id="ARBA00022723"/>
    </source>
</evidence>
<comment type="function">
    <text evidence="6">Part of an energy-coupled inorganic carbon pump.</text>
</comment>
<keyword evidence="2 6" id="KW-1003">Cell membrane</keyword>
<keyword evidence="4 6" id="KW-0862">Zinc</keyword>
<keyword evidence="5 6" id="KW-0472">Membrane</keyword>
<sequence>MSLILRAHVALAAQHIVPSWPLDSFIAVNPLAGKEAFPFDSPKTAESAMTRTCESYLAEFTRGRITSGDLEQAVLERTPELAGIAVVGTESMPAARIAALDMQLTVTGADPTFREAEIDPIDARMSTWVAAYLSPDPLWTMPHRADGFYRSWKALARFDRSLPRSARRMTAELLPEPERALAHALEHFEVADDAIAATLQRELAFLPGWVAYIKWRAAKKGDIDLTTYLAVRFSLRVLLDAPPKRPPETTEPPPPAVSLWNRASQVARHVAGDNARTHDVAMVARILAVHAPRDHAFTWQKAYELNYRNSLIDSLAQSKSTPETPQYQVVMCIDPRSEGMRRHLETDHTLETVGFAGFFGVPIRFSRYQARGSINSLPALLDPRHHITERPLRPEKVQKNIRARRLRDALRSALHAAESHTTTPFVLAEIAGWLFGAASAIRTFAPALAGRLETLANNHIPELDSEVTVSEAFTLDERVALAETAIRMMGLTQFAPLVVIAGHTSESANNLYQSALDCGACGGNPGAANARAAVAIFNDAEVRSILQRRGISIPEDCIFVAAEHNTVTDMMVVLDSALIPATHTERVRGFGVVQRRAADQLLHERAHELPGASSRSTSASLRRRAYDWSEVYPELGLAGNAAMIIGPRELTRGVDLRRRVFLHSYRPELDDSNTALETILTAPMVVAQWINHQYYFSSLHPETLGAGTKTIHNAIGVAGVLSGQEGDLRRGLPWQSVGFGQHSFHEPMRLAVLVQAPLKNVGEIISRNQVLRDLVDNDWITVTARENSRAPWYRHTSFGWKKYVTIMEGSRP</sequence>
<dbReference type="EMBL" id="BAAAKW010000068">
    <property type="protein sequence ID" value="GAA1226664.1"/>
    <property type="molecule type" value="Genomic_DNA"/>
</dbReference>
<evidence type="ECO:0000313" key="8">
    <source>
        <dbReference type="Proteomes" id="UP001500943"/>
    </source>
</evidence>
<gene>
    <name evidence="6" type="primary">dabA</name>
    <name evidence="7" type="ORF">GCM10009655_26650</name>
</gene>
<evidence type="ECO:0000256" key="2">
    <source>
        <dbReference type="ARBA" id="ARBA00022475"/>
    </source>
</evidence>
<dbReference type="PANTHER" id="PTHR38344">
    <property type="entry name" value="UPF0753 PROTEIN AQ_863"/>
    <property type="match status" value="1"/>
</dbReference>
<dbReference type="InterPro" id="IPR018752">
    <property type="entry name" value="DabA"/>
</dbReference>
<dbReference type="Proteomes" id="UP001500943">
    <property type="component" value="Unassembled WGS sequence"/>
</dbReference>
<dbReference type="PANTHER" id="PTHR38344:SF1">
    <property type="entry name" value="INORGANIC CARBON TRANSPORTER SUBUNIT DABA-RELATED"/>
    <property type="match status" value="1"/>
</dbReference>
<proteinExistence type="inferred from homology"/>
<accession>A0ABN1VZN2</accession>
<dbReference type="RefSeq" id="WP_343926637.1">
    <property type="nucleotide sequence ID" value="NZ_BAAAKW010000068.1"/>
</dbReference>
<evidence type="ECO:0000313" key="7">
    <source>
        <dbReference type="EMBL" id="GAA1226664.1"/>
    </source>
</evidence>
<evidence type="ECO:0000256" key="6">
    <source>
        <dbReference type="HAMAP-Rule" id="MF_01871"/>
    </source>
</evidence>
<comment type="subunit">
    <text evidence="6">Forms a complex with DabB.</text>
</comment>
<evidence type="ECO:0000256" key="5">
    <source>
        <dbReference type="ARBA" id="ARBA00023136"/>
    </source>
</evidence>
<keyword evidence="3 6" id="KW-0479">Metal-binding</keyword>
<comment type="similarity">
    <text evidence="6">Belongs to the inorganic carbon transporter (TC 9.A.2) DabA family.</text>
</comment>
<comment type="caution">
    <text evidence="7">The sequence shown here is derived from an EMBL/GenBank/DDBJ whole genome shotgun (WGS) entry which is preliminary data.</text>
</comment>
<evidence type="ECO:0000256" key="1">
    <source>
        <dbReference type="ARBA" id="ARBA00022448"/>
    </source>
</evidence>
<reference evidence="7 8" key="1">
    <citation type="journal article" date="2019" name="Int. J. Syst. Evol. Microbiol.">
        <title>The Global Catalogue of Microorganisms (GCM) 10K type strain sequencing project: providing services to taxonomists for standard genome sequencing and annotation.</title>
        <authorList>
            <consortium name="The Broad Institute Genomics Platform"/>
            <consortium name="The Broad Institute Genome Sequencing Center for Infectious Disease"/>
            <person name="Wu L."/>
            <person name="Ma J."/>
        </authorList>
    </citation>
    <scope>NUCLEOTIDE SEQUENCE [LARGE SCALE GENOMIC DNA]</scope>
    <source>
        <strain evidence="7 8">JCM 12762</strain>
    </source>
</reference>
<comment type="cofactor">
    <cofactor evidence="6">
        <name>Zn(2+)</name>
        <dbReference type="ChEBI" id="CHEBI:29105"/>
    </cofactor>
</comment>
<feature type="binding site" evidence="6">
    <location>
        <position position="332"/>
    </location>
    <ligand>
        <name>Zn(2+)</name>
        <dbReference type="ChEBI" id="CHEBI:29105"/>
    </ligand>
</feature>
<name>A0ABN1VZN2_9MICO</name>
<keyword evidence="8" id="KW-1185">Reference proteome</keyword>
<comment type="subcellular location">
    <subcellularLocation>
        <location evidence="6">Cell membrane</location>
        <topology evidence="6">Peripheral membrane protein</topology>
    </subcellularLocation>
</comment>
<dbReference type="HAMAP" id="MF_01871">
    <property type="entry name" value="DabA"/>
    <property type="match status" value="1"/>
</dbReference>
<protein>
    <recommendedName>
        <fullName evidence="6">Probable inorganic carbon transporter subunit DabA</fullName>
    </recommendedName>
</protein>
<organism evidence="7 8">
    <name type="scientific">Rhodoglobus aureus</name>
    <dbReference type="NCBI Taxonomy" id="191497"/>
    <lineage>
        <taxon>Bacteria</taxon>
        <taxon>Bacillati</taxon>
        <taxon>Actinomycetota</taxon>
        <taxon>Actinomycetes</taxon>
        <taxon>Micrococcales</taxon>
        <taxon>Microbacteriaceae</taxon>
        <taxon>Rhodoglobus</taxon>
    </lineage>
</organism>
<feature type="binding site" evidence="6">
    <location>
        <position position="503"/>
    </location>
    <ligand>
        <name>Zn(2+)</name>
        <dbReference type="ChEBI" id="CHEBI:29105"/>
    </ligand>
</feature>
<evidence type="ECO:0000256" key="4">
    <source>
        <dbReference type="ARBA" id="ARBA00022833"/>
    </source>
</evidence>